<evidence type="ECO:0000256" key="4">
    <source>
        <dbReference type="ARBA" id="ARBA00022989"/>
    </source>
</evidence>
<dbReference type="PANTHER" id="PTHR31247">
    <property type="entry name" value="TRANSMEMBRANE PROTEIN 198 FAMILY MEMBER"/>
    <property type="match status" value="1"/>
</dbReference>
<feature type="transmembrane region" description="Helical" evidence="7">
    <location>
        <begin position="158"/>
        <end position="189"/>
    </location>
</feature>
<feature type="transmembrane region" description="Helical" evidence="7">
    <location>
        <begin position="201"/>
        <end position="219"/>
    </location>
</feature>
<dbReference type="PANTHER" id="PTHR31247:SF5">
    <property type="entry name" value="DUF4203 DOMAIN-CONTAINING PROTEIN"/>
    <property type="match status" value="1"/>
</dbReference>
<evidence type="ECO:0000256" key="2">
    <source>
        <dbReference type="ARBA" id="ARBA00006244"/>
    </source>
</evidence>
<comment type="similarity">
    <text evidence="2">Belongs to the TMEM198 family.</text>
</comment>
<evidence type="ECO:0000259" key="9">
    <source>
        <dbReference type="Pfam" id="PF13886"/>
    </source>
</evidence>
<evidence type="ECO:0000256" key="6">
    <source>
        <dbReference type="ARBA" id="ARBA00049737"/>
    </source>
</evidence>
<evidence type="ECO:0000313" key="10">
    <source>
        <dbReference type="EMBL" id="KAG1549152.1"/>
    </source>
</evidence>
<evidence type="ECO:0000256" key="8">
    <source>
        <dbReference type="SAM" id="SignalP"/>
    </source>
</evidence>
<protein>
    <recommendedName>
        <fullName evidence="6">Transmembrane protein 198</fullName>
    </recommendedName>
</protein>
<feature type="transmembrane region" description="Helical" evidence="7">
    <location>
        <begin position="323"/>
        <end position="348"/>
    </location>
</feature>
<organism evidence="10 11">
    <name type="scientific">Rhizopus oryzae</name>
    <name type="common">Mucormycosis agent</name>
    <name type="synonym">Rhizopus arrhizus var. delemar</name>
    <dbReference type="NCBI Taxonomy" id="64495"/>
    <lineage>
        <taxon>Eukaryota</taxon>
        <taxon>Fungi</taxon>
        <taxon>Fungi incertae sedis</taxon>
        <taxon>Mucoromycota</taxon>
        <taxon>Mucoromycotina</taxon>
        <taxon>Mucoromycetes</taxon>
        <taxon>Mucorales</taxon>
        <taxon>Mucorineae</taxon>
        <taxon>Rhizopodaceae</taxon>
        <taxon>Rhizopus</taxon>
    </lineage>
</organism>
<proteinExistence type="inferred from homology"/>
<reference evidence="10" key="1">
    <citation type="journal article" date="2020" name="Microb. Genom.">
        <title>Genetic diversity of clinical and environmental Mucorales isolates obtained from an investigation of mucormycosis cases among solid organ transplant recipients.</title>
        <authorList>
            <person name="Nguyen M.H."/>
            <person name="Kaul D."/>
            <person name="Muto C."/>
            <person name="Cheng S.J."/>
            <person name="Richter R.A."/>
            <person name="Bruno V.M."/>
            <person name="Liu G."/>
            <person name="Beyhan S."/>
            <person name="Sundermann A.J."/>
            <person name="Mounaud S."/>
            <person name="Pasculle A.W."/>
            <person name="Nierman W.C."/>
            <person name="Driscoll E."/>
            <person name="Cumbie R."/>
            <person name="Clancy C.J."/>
            <person name="Dupont C.L."/>
        </authorList>
    </citation>
    <scope>NUCLEOTIDE SEQUENCE</scope>
    <source>
        <strain evidence="10">GL16</strain>
    </source>
</reference>
<dbReference type="Proteomes" id="UP000717996">
    <property type="component" value="Unassembled WGS sequence"/>
</dbReference>
<feature type="transmembrane region" description="Helical" evidence="7">
    <location>
        <begin position="255"/>
        <end position="281"/>
    </location>
</feature>
<dbReference type="Pfam" id="PF13886">
    <property type="entry name" value="TM7S3_TM198"/>
    <property type="match status" value="1"/>
</dbReference>
<comment type="subcellular location">
    <subcellularLocation>
        <location evidence="1">Membrane</location>
        <topology evidence="1">Multi-pass membrane protein</topology>
    </subcellularLocation>
</comment>
<name>A0A9P6YIN5_RHIOR</name>
<feature type="transmembrane region" description="Helical" evidence="7">
    <location>
        <begin position="225"/>
        <end position="243"/>
    </location>
</feature>
<dbReference type="InterPro" id="IPR040236">
    <property type="entry name" value="TMEM198"/>
</dbReference>
<gene>
    <name evidence="10" type="ORF">G6F51_003230</name>
</gene>
<dbReference type="InterPro" id="IPR025256">
    <property type="entry name" value="TM7S3/TM198-like_dom"/>
</dbReference>
<sequence length="374" mass="41697">MKLLLLVQFACFIHVIHSFIVQPPQPTKTAGIIDGQRRIEYPTIAPDKRHVKRDLADTLSLYENWAHDCNNQKNNVKVAVSNLNGLWQTVTSTVYCGNGQVVTVTKTVTAKPSSTATLTSTTTKGSSNTTCDSECWSTYLWHTYGYGISVAQGITGTILALLGIYFLIFGFSSFRGTLAATGFVFFGLVNNEPQYGYANNDAVYVSVSIGLGLIGAFLFMYIYSIAVYFIGCLGGFFLAVFILSWKESLTIQIQVARICFIVGMGVLFAIFICLAESYFVIFCTSFIGAYLFLFGIDLFAHTGMVNVFLLVFDGNQYHKNAYILRISVYVMLAFVIFLTLVSFGWQYYWNITCKKKGFGINLEEKVEVKEEVKV</sequence>
<keyword evidence="4 7" id="KW-1133">Transmembrane helix</keyword>
<evidence type="ECO:0000256" key="5">
    <source>
        <dbReference type="ARBA" id="ARBA00023136"/>
    </source>
</evidence>
<keyword evidence="3 7" id="KW-0812">Transmembrane</keyword>
<feature type="signal peptide" evidence="8">
    <location>
        <begin position="1"/>
        <end position="18"/>
    </location>
</feature>
<dbReference type="EMBL" id="JAANIT010000310">
    <property type="protein sequence ID" value="KAG1549152.1"/>
    <property type="molecule type" value="Genomic_DNA"/>
</dbReference>
<dbReference type="AlphaFoldDB" id="A0A9P6YIN5"/>
<keyword evidence="8" id="KW-0732">Signal</keyword>
<feature type="transmembrane region" description="Helical" evidence="7">
    <location>
        <begin position="287"/>
        <end position="311"/>
    </location>
</feature>
<feature type="domain" description="TM7S3/TM198-like" evidence="9">
    <location>
        <begin position="156"/>
        <end position="347"/>
    </location>
</feature>
<accession>A0A9P6YIN5</accession>
<evidence type="ECO:0000256" key="7">
    <source>
        <dbReference type="SAM" id="Phobius"/>
    </source>
</evidence>
<keyword evidence="5 7" id="KW-0472">Membrane</keyword>
<evidence type="ECO:0000256" key="3">
    <source>
        <dbReference type="ARBA" id="ARBA00022692"/>
    </source>
</evidence>
<evidence type="ECO:0000256" key="1">
    <source>
        <dbReference type="ARBA" id="ARBA00004141"/>
    </source>
</evidence>
<feature type="chain" id="PRO_5040140903" description="Transmembrane protein 198" evidence="8">
    <location>
        <begin position="19"/>
        <end position="374"/>
    </location>
</feature>
<comment type="caution">
    <text evidence="10">The sequence shown here is derived from an EMBL/GenBank/DDBJ whole genome shotgun (WGS) entry which is preliminary data.</text>
</comment>
<evidence type="ECO:0000313" key="11">
    <source>
        <dbReference type="Proteomes" id="UP000717996"/>
    </source>
</evidence>
<dbReference type="GO" id="GO:0005886">
    <property type="term" value="C:plasma membrane"/>
    <property type="evidence" value="ECO:0007669"/>
    <property type="project" value="TreeGrafter"/>
</dbReference>